<dbReference type="Gene3D" id="2.60.40.2140">
    <property type="entry name" value="Beta-1,3-glucan-recognition protein, N-terminal domain"/>
    <property type="match status" value="1"/>
</dbReference>
<feature type="chain" id="PRO_5012123903" description="CBM39 domain-containing protein" evidence="1">
    <location>
        <begin position="18"/>
        <end position="248"/>
    </location>
</feature>
<dbReference type="EMBL" id="GEZM01062254">
    <property type="protein sequence ID" value="JAV69920.1"/>
    <property type="molecule type" value="Transcribed_RNA"/>
</dbReference>
<feature type="signal peptide" evidence="1">
    <location>
        <begin position="1"/>
        <end position="17"/>
    </location>
</feature>
<feature type="domain" description="CBM39" evidence="2">
    <location>
        <begin position="20"/>
        <end position="120"/>
    </location>
</feature>
<dbReference type="Pfam" id="PF15886">
    <property type="entry name" value="CBM39"/>
    <property type="match status" value="1"/>
</dbReference>
<sequence length="248" mass="27929">MWVIVGVILFVLNVKNACQYEVPQPEITVHRPRGFSVSIPHESGIELFAFHGNINRKLVGLGAGEFSVDIRKQENGKWIFHDSSRKLKGGDVIYYWLFVIKDGLGYRLDDGRFVVEESHNSDEHKTASPSRQENPTCLEGILNVTKTLLEQQAYINALELANKQMRTYIEQQKDGRKLTISGRLPPDDMASPTVSFILREKLDLNPIIVSAERHNDGSITFEVPSVEDKIEILQAARKKLATSAISIT</sequence>
<organism evidence="3">
    <name type="scientific">Photinus pyralis</name>
    <name type="common">Common eastern firefly</name>
    <name type="synonym">Lampyris pyralis</name>
    <dbReference type="NCBI Taxonomy" id="7054"/>
    <lineage>
        <taxon>Eukaryota</taxon>
        <taxon>Metazoa</taxon>
        <taxon>Ecdysozoa</taxon>
        <taxon>Arthropoda</taxon>
        <taxon>Hexapoda</taxon>
        <taxon>Insecta</taxon>
        <taxon>Pterygota</taxon>
        <taxon>Neoptera</taxon>
        <taxon>Endopterygota</taxon>
        <taxon>Coleoptera</taxon>
        <taxon>Polyphaga</taxon>
        <taxon>Elateriformia</taxon>
        <taxon>Elateroidea</taxon>
        <taxon>Lampyridae</taxon>
        <taxon>Lampyrinae</taxon>
        <taxon>Photinus</taxon>
    </lineage>
</organism>
<dbReference type="PROSITE" id="PS51969">
    <property type="entry name" value="CBM39"/>
    <property type="match status" value="1"/>
</dbReference>
<dbReference type="AlphaFoldDB" id="A0A1Y1LC59"/>
<dbReference type="InterPro" id="IPR043030">
    <property type="entry name" value="BGBP_N_sf"/>
</dbReference>
<dbReference type="InterPro" id="IPR031756">
    <property type="entry name" value="BGBP_N"/>
</dbReference>
<dbReference type="GO" id="GO:0030246">
    <property type="term" value="F:carbohydrate binding"/>
    <property type="evidence" value="ECO:0007669"/>
    <property type="project" value="InterPro"/>
</dbReference>
<evidence type="ECO:0000313" key="3">
    <source>
        <dbReference type="EMBL" id="JAV69920.1"/>
    </source>
</evidence>
<name>A0A1Y1LC59_PHOPY</name>
<evidence type="ECO:0000256" key="1">
    <source>
        <dbReference type="SAM" id="SignalP"/>
    </source>
</evidence>
<protein>
    <recommendedName>
        <fullName evidence="2">CBM39 domain-containing protein</fullName>
    </recommendedName>
</protein>
<reference evidence="3" key="1">
    <citation type="journal article" date="2016" name="Sci. Rep.">
        <title>Molecular characterization of firefly nuptial gifts: a multi-omics approach sheds light on postcopulatory sexual selection.</title>
        <authorList>
            <person name="Al-Wathiqui N."/>
            <person name="Fallon T.R."/>
            <person name="South A."/>
            <person name="Weng J.K."/>
            <person name="Lewis S.M."/>
        </authorList>
    </citation>
    <scope>NUCLEOTIDE SEQUENCE</scope>
</reference>
<evidence type="ECO:0000259" key="2">
    <source>
        <dbReference type="PROSITE" id="PS51969"/>
    </source>
</evidence>
<accession>A0A1Y1LC59</accession>
<keyword evidence="1" id="KW-0732">Signal</keyword>
<proteinExistence type="predicted"/>